<name>A0A421NY17_9MOLU</name>
<dbReference type="Gene3D" id="1.10.1370.30">
    <property type="match status" value="1"/>
</dbReference>
<dbReference type="PROSITE" id="PS52034">
    <property type="entry name" value="PEPTIDASE_M32"/>
    <property type="match status" value="1"/>
</dbReference>
<dbReference type="EMBL" id="MPBG01000002">
    <property type="protein sequence ID" value="RMI88913.1"/>
    <property type="molecule type" value="Genomic_DNA"/>
</dbReference>
<reference evidence="5" key="1">
    <citation type="submission" date="2016-11" db="EMBL/GenBank/DDBJ databases">
        <title>Genome sequence of Candidatus Phytoplasma solani strain SA-1.</title>
        <authorList>
            <person name="Haryono M."/>
            <person name="Samarzija I."/>
            <person name="Seruga Music M."/>
            <person name="Hogenhout S."/>
            <person name="Kuo C.-H."/>
        </authorList>
    </citation>
    <scope>NUCLEOTIDE SEQUENCE [LARGE SCALE GENOMIC DNA]</scope>
    <source>
        <strain evidence="5">SA-1</strain>
    </source>
</reference>
<dbReference type="PANTHER" id="PTHR34217:SF1">
    <property type="entry name" value="CARBOXYPEPTIDASE 1"/>
    <property type="match status" value="1"/>
</dbReference>
<dbReference type="GO" id="GO:0004181">
    <property type="term" value="F:metallocarboxypeptidase activity"/>
    <property type="evidence" value="ECO:0007669"/>
    <property type="project" value="UniProtKB-UniRule"/>
</dbReference>
<feature type="binding site" evidence="2">
    <location>
        <position position="269"/>
    </location>
    <ligand>
        <name>Zn(2+)</name>
        <dbReference type="ChEBI" id="CHEBI:29105"/>
        <note>catalytic</note>
    </ligand>
</feature>
<evidence type="ECO:0000313" key="4">
    <source>
        <dbReference type="EMBL" id="RMI88913.1"/>
    </source>
</evidence>
<comment type="caution">
    <text evidence="4">The sequence shown here is derived from an EMBL/GenBank/DDBJ whole genome shotgun (WGS) entry which is preliminary data.</text>
</comment>
<dbReference type="CDD" id="cd06460">
    <property type="entry name" value="M32_Taq"/>
    <property type="match status" value="1"/>
</dbReference>
<dbReference type="RefSeq" id="WP_122225341.1">
    <property type="nucleotide sequence ID" value="NZ_MPBG01000002.1"/>
</dbReference>
<dbReference type="GO" id="GO:0006508">
    <property type="term" value="P:proteolysis"/>
    <property type="evidence" value="ECO:0007669"/>
    <property type="project" value="UniProtKB-UniRule"/>
</dbReference>
<dbReference type="PRINTS" id="PR00998">
    <property type="entry name" value="CRBOXYPTASET"/>
</dbReference>
<dbReference type="Pfam" id="PF02074">
    <property type="entry name" value="Peptidase_M32"/>
    <property type="match status" value="1"/>
</dbReference>
<keyword evidence="1 2" id="KW-0479">Metal-binding</keyword>
<comment type="function">
    <text evidence="1">Broad specificity carboxypetidase that releases amino acids sequentially from the C-terminus, including neutral, aromatic, polar and basic residues.</text>
</comment>
<keyword evidence="2" id="KW-0862">Zinc</keyword>
<keyword evidence="1 4" id="KW-0121">Carboxypeptidase</keyword>
<evidence type="ECO:0000313" key="5">
    <source>
        <dbReference type="Proteomes" id="UP000283896"/>
    </source>
</evidence>
<keyword evidence="1" id="KW-0645">Protease</keyword>
<feature type="active site" description="Proton donor/acceptor" evidence="3">
    <location>
        <position position="266"/>
    </location>
</feature>
<keyword evidence="5" id="KW-1185">Reference proteome</keyword>
<accession>A0A421NY17</accession>
<evidence type="ECO:0000256" key="3">
    <source>
        <dbReference type="PIRSR" id="PIRSR006615-2"/>
    </source>
</evidence>
<dbReference type="PIRSF" id="PIRSF006615">
    <property type="entry name" value="Zn_crbxpep_Taq"/>
    <property type="match status" value="1"/>
</dbReference>
<organism evidence="4 5">
    <name type="scientific">Candidatus Phytoplasma solani</name>
    <dbReference type="NCBI Taxonomy" id="69896"/>
    <lineage>
        <taxon>Bacteria</taxon>
        <taxon>Bacillati</taxon>
        <taxon>Mycoplasmatota</taxon>
        <taxon>Mollicutes</taxon>
        <taxon>Acholeplasmatales</taxon>
        <taxon>Acholeplasmataceae</taxon>
        <taxon>Candidatus Phytoplasma</taxon>
        <taxon>16SrXII (Stolbur group)</taxon>
    </lineage>
</organism>
<feature type="binding site" evidence="2">
    <location>
        <position position="295"/>
    </location>
    <ligand>
        <name>Zn(2+)</name>
        <dbReference type="ChEBI" id="CHEBI:29105"/>
        <note>catalytic</note>
    </ligand>
</feature>
<dbReference type="InterPro" id="IPR001333">
    <property type="entry name" value="Peptidase_M32_Taq"/>
</dbReference>
<dbReference type="STRING" id="69896.S284_04960"/>
<evidence type="ECO:0000256" key="1">
    <source>
        <dbReference type="PIRNR" id="PIRNR006615"/>
    </source>
</evidence>
<comment type="catalytic activity">
    <reaction evidence="1">
        <text>Release of a C-terminal amino acid with broad specificity, except for -Pro.</text>
        <dbReference type="EC" id="3.4.17.19"/>
    </reaction>
</comment>
<dbReference type="Proteomes" id="UP000283896">
    <property type="component" value="Unassembled WGS sequence"/>
</dbReference>
<comment type="cofactor">
    <cofactor evidence="2">
        <name>Zn(2+)</name>
        <dbReference type="ChEBI" id="CHEBI:29105"/>
    </cofactor>
    <text evidence="2">Binds 1 zinc ion per subunit.</text>
</comment>
<dbReference type="EC" id="3.4.17.19" evidence="1"/>
<dbReference type="AlphaFoldDB" id="A0A421NY17"/>
<proteinExistence type="inferred from homology"/>
<comment type="similarity">
    <text evidence="1">Belongs to the peptidase M32 family.</text>
</comment>
<dbReference type="PANTHER" id="PTHR34217">
    <property type="entry name" value="METAL-DEPENDENT CARBOXYPEPTIDASE"/>
    <property type="match status" value="1"/>
</dbReference>
<evidence type="ECO:0000256" key="2">
    <source>
        <dbReference type="PIRSR" id="PIRSR006615-1"/>
    </source>
</evidence>
<protein>
    <recommendedName>
        <fullName evidence="1">Metal-dependent carboxypeptidase</fullName>
        <ecNumber evidence="1">3.4.17.19</ecNumber>
    </recommendedName>
</protein>
<keyword evidence="1" id="KW-0378">Hydrolase</keyword>
<keyword evidence="1" id="KW-0482">Metalloprotease</keyword>
<sequence length="498" mass="58068">MSFYYRQLEQKFEKIAHLENILGILNWDIACNIKSGSEESRSQEIVSLSKILHQLLTSNEIKKLITLSQQEEHQLDAWQKANLREIILKVKDEEIVPEELQKNLILSTTKAEIIWRQARKNNDYELFKPYLAKVIEYKQQLAKIRSQAFGLSLYDSLLDQFSRGMTTVKIKKIFDFLKTQLPVLIKKIVTKKIFSKNDHNNRIKMNIAKQKDLNNQIMSIIGFDFNYGRLDESTHPFCGGTPFDIRLTTRYDENNLFDSFFATVHEVGHALYEQNLPLKYKNQPVGKALDLQFYESQSLLMEKQVAKSKEFLVFLANYLQQKLNLNDATLKADNLYLQANKVQPSFIRVDADEVTYCLHIILRFEIEELLINGQLSVDELPNVWNQKMKDYLGIVPSSFSEGCLQDVHWPSGSFGYFPSYANGMIISAMVMKKYSDLYPDYKNDFLKGDFTKLNHYLNQNFRNFGSFYNSKDLLLQATGESEINPHTFLTYLENKYLN</sequence>
<gene>
    <name evidence="4" type="ORF">PSSA1_v1c1180</name>
</gene>
<feature type="binding site" evidence="2">
    <location>
        <position position="265"/>
    </location>
    <ligand>
        <name>Zn(2+)</name>
        <dbReference type="ChEBI" id="CHEBI:29105"/>
        <note>catalytic</note>
    </ligand>
</feature>
<dbReference type="OrthoDB" id="9772308at2"/>
<dbReference type="GO" id="GO:0046872">
    <property type="term" value="F:metal ion binding"/>
    <property type="evidence" value="ECO:0007669"/>
    <property type="project" value="UniProtKB-KW"/>
</dbReference>
<dbReference type="SUPFAM" id="SSF55486">
    <property type="entry name" value="Metalloproteases ('zincins'), catalytic domain"/>
    <property type="match status" value="1"/>
</dbReference>